<dbReference type="PROSITE" id="PS51005">
    <property type="entry name" value="NAC"/>
    <property type="match status" value="1"/>
</dbReference>
<evidence type="ECO:0000259" key="5">
    <source>
        <dbReference type="PROSITE" id="PS51005"/>
    </source>
</evidence>
<keyword evidence="3" id="KW-0804">Transcription</keyword>
<feature type="domain" description="NAC" evidence="5">
    <location>
        <begin position="36"/>
        <end position="193"/>
    </location>
</feature>
<keyword evidence="1" id="KW-0805">Transcription regulation</keyword>
<dbReference type="EMBL" id="CACTIH010000245">
    <property type="protein sequence ID" value="CAA2957945.1"/>
    <property type="molecule type" value="Genomic_DNA"/>
</dbReference>
<evidence type="ECO:0000256" key="3">
    <source>
        <dbReference type="ARBA" id="ARBA00023163"/>
    </source>
</evidence>
<keyword evidence="7" id="KW-1185">Reference proteome</keyword>
<dbReference type="AlphaFoldDB" id="A0A8S0PUG2"/>
<evidence type="ECO:0000313" key="6">
    <source>
        <dbReference type="EMBL" id="CAA2957945.1"/>
    </source>
</evidence>
<keyword evidence="2" id="KW-0238">DNA-binding</keyword>
<accession>A0A8S0PUG2</accession>
<dbReference type="PANTHER" id="PTHR31719">
    <property type="entry name" value="NAC TRANSCRIPTION FACTOR 56"/>
    <property type="match status" value="1"/>
</dbReference>
<dbReference type="Gene3D" id="2.170.150.80">
    <property type="entry name" value="NAC domain"/>
    <property type="match status" value="1"/>
</dbReference>
<dbReference type="GO" id="GO:0006355">
    <property type="term" value="P:regulation of DNA-templated transcription"/>
    <property type="evidence" value="ECO:0007669"/>
    <property type="project" value="InterPro"/>
</dbReference>
<organism evidence="6 7">
    <name type="scientific">Olea europaea subsp. europaea</name>
    <dbReference type="NCBI Taxonomy" id="158383"/>
    <lineage>
        <taxon>Eukaryota</taxon>
        <taxon>Viridiplantae</taxon>
        <taxon>Streptophyta</taxon>
        <taxon>Embryophyta</taxon>
        <taxon>Tracheophyta</taxon>
        <taxon>Spermatophyta</taxon>
        <taxon>Magnoliopsida</taxon>
        <taxon>eudicotyledons</taxon>
        <taxon>Gunneridae</taxon>
        <taxon>Pentapetalae</taxon>
        <taxon>asterids</taxon>
        <taxon>lamiids</taxon>
        <taxon>Lamiales</taxon>
        <taxon>Oleaceae</taxon>
        <taxon>Oleeae</taxon>
        <taxon>Olea</taxon>
    </lineage>
</organism>
<dbReference type="InterPro" id="IPR003441">
    <property type="entry name" value="NAC-dom"/>
</dbReference>
<dbReference type="SUPFAM" id="SSF101941">
    <property type="entry name" value="NAC domain"/>
    <property type="match status" value="1"/>
</dbReference>
<reference evidence="6 7" key="1">
    <citation type="submission" date="2019-12" db="EMBL/GenBank/DDBJ databases">
        <authorList>
            <person name="Alioto T."/>
            <person name="Alioto T."/>
            <person name="Gomez Garrido J."/>
        </authorList>
    </citation>
    <scope>NUCLEOTIDE SEQUENCE [LARGE SCALE GENOMIC DNA]</scope>
</reference>
<protein>
    <submittedName>
        <fullName evidence="6">NAC domain-containing 72-like</fullName>
    </submittedName>
</protein>
<dbReference type="InterPro" id="IPR036093">
    <property type="entry name" value="NAC_dom_sf"/>
</dbReference>
<dbReference type="Proteomes" id="UP000594638">
    <property type="component" value="Unassembled WGS sequence"/>
</dbReference>
<name>A0A8S0PUG2_OLEEU</name>
<evidence type="ECO:0000256" key="2">
    <source>
        <dbReference type="ARBA" id="ARBA00023125"/>
    </source>
</evidence>
<evidence type="ECO:0000313" key="7">
    <source>
        <dbReference type="Proteomes" id="UP000594638"/>
    </source>
</evidence>
<dbReference type="Pfam" id="PF02365">
    <property type="entry name" value="NAM"/>
    <property type="match status" value="1"/>
</dbReference>
<dbReference type="Gramene" id="OE9A079951T1">
    <property type="protein sequence ID" value="OE9A079951C1"/>
    <property type="gene ID" value="OE9A079951"/>
</dbReference>
<gene>
    <name evidence="6" type="ORF">OLEA9_A079951</name>
</gene>
<dbReference type="GO" id="GO:0003677">
    <property type="term" value="F:DNA binding"/>
    <property type="evidence" value="ECO:0007669"/>
    <property type="project" value="UniProtKB-KW"/>
</dbReference>
<proteinExistence type="predicted"/>
<sequence length="416" mass="46841">MLIINTTSIHPETIDKGKHVVMAAQESSNFHVEETIPPGYRFMPTDKELLHYLNLKILNKHISTDAIKDVDLYKYHPSNLCQSVTSGTRECYFFTSRTRKYHKDSRPDRTAADGYWKAIGGDIIVQSKDQEVGRKKVLVYYERKSDNNNKGTKTNWIMHEFTIHQMKDVACSSTNAIPDDKTLDKCVCRIYYRTSKSSKNVEQDTQRNMILIQETDVPDANLAAASFYHHHNPALAFDQSSLHGAYLPDPQASINDQYQLIHEPVTYTHGEVAMQLQTNILQSPQPLAHIPGDQYYPSIPPETGIQSNDQYNPLIPPETSVQSTDQYQPITHINGDYGDFLDITTPYFSSLFGFLQPLDDNIMDSLLGDSSNAQLEWSPIPLGQSITQTHGVVGGSSTSNFAASTVDFYLPSPPME</sequence>
<evidence type="ECO:0000256" key="4">
    <source>
        <dbReference type="ARBA" id="ARBA00023242"/>
    </source>
</evidence>
<evidence type="ECO:0000256" key="1">
    <source>
        <dbReference type="ARBA" id="ARBA00023015"/>
    </source>
</evidence>
<dbReference type="PANTHER" id="PTHR31719:SF94">
    <property type="entry name" value="PROTEIN ATAF2"/>
    <property type="match status" value="1"/>
</dbReference>
<comment type="caution">
    <text evidence="6">The sequence shown here is derived from an EMBL/GenBank/DDBJ whole genome shotgun (WGS) entry which is preliminary data.</text>
</comment>
<keyword evidence="4" id="KW-0539">Nucleus</keyword>